<evidence type="ECO:0000313" key="2">
    <source>
        <dbReference type="Proteomes" id="UP000217250"/>
    </source>
</evidence>
<accession>A0A250FLG4</accession>
<dbReference type="RefSeq" id="WP_095909439.1">
    <property type="nucleotide sequence ID" value="NZ_CP022386.1"/>
</dbReference>
<dbReference type="Proteomes" id="UP000217250">
    <property type="component" value="Chromosome"/>
</dbReference>
<dbReference type="EMBL" id="CP022386">
    <property type="protein sequence ID" value="ATA85992.1"/>
    <property type="molecule type" value="Genomic_DNA"/>
</dbReference>
<protein>
    <submittedName>
        <fullName evidence="1">Uncharacterized protein</fullName>
    </submittedName>
</protein>
<organism evidence="1 2">
    <name type="scientific">Capnocytophaga gingivalis</name>
    <dbReference type="NCBI Taxonomy" id="1017"/>
    <lineage>
        <taxon>Bacteria</taxon>
        <taxon>Pseudomonadati</taxon>
        <taxon>Bacteroidota</taxon>
        <taxon>Flavobacteriia</taxon>
        <taxon>Flavobacteriales</taxon>
        <taxon>Flavobacteriaceae</taxon>
        <taxon>Capnocytophaga</taxon>
    </lineage>
</organism>
<proteinExistence type="predicted"/>
<dbReference type="OrthoDB" id="4535590at2"/>
<sequence>MENKKLIPYIEEAYRLFAPYNISLPLTVCDCGNCITEKEQKLLITTPLRELSRDLIETYISAMFDNEDKAIVELRYFLPRMLELLSVGETLYIDEGFSLSRCHFERTHIWKEGEIAFMERFAKAFFEEVLEGECPHLYSTAEDWLVCFGLSGLPIAPLLDTWLQQSGKVKALYDFQELLTYSLHPIGIVFKHSYFKDKRPELNEQITAWLTTPQTQRTFLQATENLLLSDVVLEEEVVFALETLYNQLRQLSEE</sequence>
<gene>
    <name evidence="1" type="ORF">CGC50_01755</name>
</gene>
<dbReference type="KEGG" id="cgh:CGC50_01755"/>
<name>A0A250FLG4_9FLAO</name>
<dbReference type="GeneID" id="84807288"/>
<dbReference type="AlphaFoldDB" id="A0A250FLG4"/>
<reference evidence="2" key="1">
    <citation type="submission" date="2017-06" db="EMBL/GenBank/DDBJ databases">
        <title>Capnocytophaga spp. assemblies.</title>
        <authorList>
            <person name="Gulvik C.A."/>
        </authorList>
    </citation>
    <scope>NUCLEOTIDE SEQUENCE [LARGE SCALE GENOMIC DNA]</scope>
    <source>
        <strain evidence="2">H1496</strain>
    </source>
</reference>
<evidence type="ECO:0000313" key="1">
    <source>
        <dbReference type="EMBL" id="ATA85992.1"/>
    </source>
</evidence>